<dbReference type="InterPro" id="IPR036942">
    <property type="entry name" value="Beta-barrel_TonB_sf"/>
</dbReference>
<keyword evidence="13" id="KW-0732">Signal</keyword>
<gene>
    <name evidence="15" type="ORF">CW354_08445</name>
</gene>
<dbReference type="RefSeq" id="WP_104829563.1">
    <property type="nucleotide sequence ID" value="NZ_PJCH01000005.1"/>
</dbReference>
<dbReference type="Proteomes" id="UP000239504">
    <property type="component" value="Unassembled WGS sequence"/>
</dbReference>
<dbReference type="InterPro" id="IPR039426">
    <property type="entry name" value="TonB-dep_rcpt-like"/>
</dbReference>
<evidence type="ECO:0000256" key="11">
    <source>
        <dbReference type="RuleBase" id="RU003357"/>
    </source>
</evidence>
<dbReference type="Pfam" id="PF07715">
    <property type="entry name" value="Plug"/>
    <property type="match status" value="1"/>
</dbReference>
<evidence type="ECO:0000313" key="16">
    <source>
        <dbReference type="Proteomes" id="UP000239504"/>
    </source>
</evidence>
<keyword evidence="4" id="KW-0406">Ion transport</keyword>
<organism evidence="15 16">
    <name type="scientific">Hyphococcus luteus</name>
    <dbReference type="NCBI Taxonomy" id="2058213"/>
    <lineage>
        <taxon>Bacteria</taxon>
        <taxon>Pseudomonadati</taxon>
        <taxon>Pseudomonadota</taxon>
        <taxon>Alphaproteobacteria</taxon>
        <taxon>Parvularculales</taxon>
        <taxon>Parvularculaceae</taxon>
        <taxon>Hyphococcus</taxon>
    </lineage>
</organism>
<keyword evidence="3 10" id="KW-1134">Transmembrane beta strand</keyword>
<protein>
    <recommendedName>
        <fullName evidence="14">Secretin/TonB short N-terminal domain-containing protein</fullName>
    </recommendedName>
</protein>
<dbReference type="Gene3D" id="2.40.170.20">
    <property type="entry name" value="TonB-dependent receptor, beta-barrel domain"/>
    <property type="match status" value="1"/>
</dbReference>
<evidence type="ECO:0000256" key="7">
    <source>
        <dbReference type="ARBA" id="ARBA00023077"/>
    </source>
</evidence>
<evidence type="ECO:0000259" key="14">
    <source>
        <dbReference type="SMART" id="SM00965"/>
    </source>
</evidence>
<feature type="region of interest" description="Disordered" evidence="12">
    <location>
        <begin position="131"/>
        <end position="157"/>
    </location>
</feature>
<evidence type="ECO:0000256" key="12">
    <source>
        <dbReference type="SAM" id="MobiDB-lite"/>
    </source>
</evidence>
<evidence type="ECO:0000256" key="13">
    <source>
        <dbReference type="SAM" id="SignalP"/>
    </source>
</evidence>
<evidence type="ECO:0000256" key="2">
    <source>
        <dbReference type="ARBA" id="ARBA00022448"/>
    </source>
</evidence>
<comment type="subcellular location">
    <subcellularLocation>
        <location evidence="1 10">Cell outer membrane</location>
        <topology evidence="1 10">Multi-pass membrane protein</topology>
    </subcellularLocation>
</comment>
<sequence length="925" mass="99540">MSTENQATTYRTRSNRKKFLMGSGLSALAGCFMMSAAAAQKPAEPVKEFHIAAQSLDAALKSYAFTTNKQVMFTTDIVEGKQATPVEGEMTDAEALQKLLAGSGLVFETRNTNVVLVRTAEQQAVIDRGAGATAVDEVEQDRPLDSKGDVTEKEKTSDEITVTGTLIKGIAPESSPTLSFDRDDIIGSGVTTTEAFLRQLPQNFGGGSTEFTPAGLPNDTNSRSNNTYATGANLRGLGSGATLTLLNGNRLAPSSTIGDFVDLSAIPVSALERIEMLTDGASSIYGGDAVAGVINFVLRDDFQGAETSVRYGTVTEGHLDEYRISQLLGKGWKTGNVMAAYEYLDRDNLRLSDKPDIPTPTLSNGDPIEELDQLDLMPAQKRHSGVFSARQEIGSKLEIDAMTLVSSRHAESLTVGGVASSDITQREISSDSLSANLGADYQIGNTWTASVDANFSQVKAYELAQGIAPLNDPTWTRTNSSMWSVDVLTSGSVFELPAGDIKAAVGGQFRRETLRNRLSSGSGGHATRDVTAVFGELYLPVVGQTNAIPGIARLEVNASGRFDDYSDFGNTVNPKVGVLWSPVDGFSLRGSYSTSFAPPALGRSYASRAGAVFPYSFIRGLLNIDLPDPSLENVDYLIAQGVAADLDPETSRAFTAGMDYSLDHGGHSLTTKATYYDIKFDGRLGTTPIPQNLTFNHAPGIAFDNPDAFPPGTIVFFPSDEEVQSLISTFTTPLQFRSGATDLENIGFINNALIIRNLASTITRGVEVQLDYEFDTGRRRYFAGINANYIIDFIQQASVTSAPVERINSLYNPIDLQLRGHLGVAQGGFGANLFINHKASYRTDDSDASVSIDPWTTADLSLSYRVANKQAGWLDNTAFNLTILNILDQSPPETPTYLQYRLTGYDPANASPLGRFVAFDIRKSF</sequence>
<dbReference type="InterPro" id="IPR012910">
    <property type="entry name" value="Plug_dom"/>
</dbReference>
<accession>A0A2S7K767</accession>
<evidence type="ECO:0000256" key="4">
    <source>
        <dbReference type="ARBA" id="ARBA00022496"/>
    </source>
</evidence>
<evidence type="ECO:0000256" key="10">
    <source>
        <dbReference type="PROSITE-ProRule" id="PRU01360"/>
    </source>
</evidence>
<evidence type="ECO:0000256" key="1">
    <source>
        <dbReference type="ARBA" id="ARBA00004571"/>
    </source>
</evidence>
<keyword evidence="5 10" id="KW-0812">Transmembrane</keyword>
<evidence type="ECO:0000256" key="6">
    <source>
        <dbReference type="ARBA" id="ARBA00023004"/>
    </source>
</evidence>
<dbReference type="SMART" id="SM00965">
    <property type="entry name" value="STN"/>
    <property type="match status" value="1"/>
</dbReference>
<evidence type="ECO:0000256" key="8">
    <source>
        <dbReference type="ARBA" id="ARBA00023136"/>
    </source>
</evidence>
<dbReference type="EMBL" id="PJCH01000005">
    <property type="protein sequence ID" value="PQA88319.1"/>
    <property type="molecule type" value="Genomic_DNA"/>
</dbReference>
<dbReference type="PROSITE" id="PS52016">
    <property type="entry name" value="TONB_DEPENDENT_REC_3"/>
    <property type="match status" value="1"/>
</dbReference>
<keyword evidence="16" id="KW-1185">Reference proteome</keyword>
<evidence type="ECO:0000256" key="3">
    <source>
        <dbReference type="ARBA" id="ARBA00022452"/>
    </source>
</evidence>
<proteinExistence type="inferred from homology"/>
<dbReference type="Pfam" id="PF07660">
    <property type="entry name" value="STN"/>
    <property type="match status" value="1"/>
</dbReference>
<name>A0A2S7K767_9PROT</name>
<evidence type="ECO:0000313" key="15">
    <source>
        <dbReference type="EMBL" id="PQA88319.1"/>
    </source>
</evidence>
<feature type="compositionally biased region" description="Basic and acidic residues" evidence="12">
    <location>
        <begin position="140"/>
        <end position="157"/>
    </location>
</feature>
<dbReference type="Gene3D" id="3.55.50.30">
    <property type="match status" value="1"/>
</dbReference>
<keyword evidence="7 11" id="KW-0798">TonB box</keyword>
<feature type="domain" description="Secretin/TonB short N-terminal" evidence="14">
    <location>
        <begin position="69"/>
        <end position="120"/>
    </location>
</feature>
<keyword evidence="9 10" id="KW-0998">Cell outer membrane</keyword>
<dbReference type="AlphaFoldDB" id="A0A2S7K767"/>
<keyword evidence="2 10" id="KW-0813">Transport</keyword>
<comment type="similarity">
    <text evidence="10 11">Belongs to the TonB-dependent receptor family.</text>
</comment>
<reference evidence="15 16" key="1">
    <citation type="submission" date="2017-12" db="EMBL/GenBank/DDBJ databases">
        <authorList>
            <person name="Hurst M.R.H."/>
        </authorList>
    </citation>
    <scope>NUCLEOTIDE SEQUENCE [LARGE SCALE GENOMIC DNA]</scope>
    <source>
        <strain evidence="15 16">SY-3-19</strain>
    </source>
</reference>
<comment type="caution">
    <text evidence="15">The sequence shown here is derived from an EMBL/GenBank/DDBJ whole genome shotgun (WGS) entry which is preliminary data.</text>
</comment>
<evidence type="ECO:0000256" key="9">
    <source>
        <dbReference type="ARBA" id="ARBA00023237"/>
    </source>
</evidence>
<feature type="signal peptide" evidence="13">
    <location>
        <begin position="1"/>
        <end position="38"/>
    </location>
</feature>
<dbReference type="OrthoDB" id="7614575at2"/>
<dbReference type="Gene3D" id="2.170.130.10">
    <property type="entry name" value="TonB-dependent receptor, plug domain"/>
    <property type="match status" value="1"/>
</dbReference>
<dbReference type="PANTHER" id="PTHR47234:SF3">
    <property type="entry name" value="SECRETIN_TONB SHORT N-TERMINAL DOMAIN-CONTAINING PROTEIN"/>
    <property type="match status" value="1"/>
</dbReference>
<dbReference type="SUPFAM" id="SSF56935">
    <property type="entry name" value="Porins"/>
    <property type="match status" value="1"/>
</dbReference>
<keyword evidence="6" id="KW-0408">Iron</keyword>
<dbReference type="GO" id="GO:0006826">
    <property type="term" value="P:iron ion transport"/>
    <property type="evidence" value="ECO:0007669"/>
    <property type="project" value="UniProtKB-KW"/>
</dbReference>
<dbReference type="InterPro" id="IPR011662">
    <property type="entry name" value="Secretin/TonB_short_N"/>
</dbReference>
<evidence type="ECO:0000256" key="5">
    <source>
        <dbReference type="ARBA" id="ARBA00022692"/>
    </source>
</evidence>
<feature type="chain" id="PRO_5015745769" description="Secretin/TonB short N-terminal domain-containing protein" evidence="13">
    <location>
        <begin position="39"/>
        <end position="925"/>
    </location>
</feature>
<dbReference type="PANTHER" id="PTHR47234">
    <property type="match status" value="1"/>
</dbReference>
<dbReference type="GO" id="GO:0009279">
    <property type="term" value="C:cell outer membrane"/>
    <property type="evidence" value="ECO:0007669"/>
    <property type="project" value="UniProtKB-SubCell"/>
</dbReference>
<keyword evidence="8 10" id="KW-0472">Membrane</keyword>
<dbReference type="InterPro" id="IPR037066">
    <property type="entry name" value="Plug_dom_sf"/>
</dbReference>
<keyword evidence="4" id="KW-0410">Iron transport</keyword>
<dbReference type="Pfam" id="PF00593">
    <property type="entry name" value="TonB_dep_Rec_b-barrel"/>
    <property type="match status" value="1"/>
</dbReference>
<dbReference type="InterPro" id="IPR000531">
    <property type="entry name" value="Beta-barrel_TonB"/>
</dbReference>